<dbReference type="Gene3D" id="3.40.50.720">
    <property type="entry name" value="NAD(P)-binding Rossmann-like Domain"/>
    <property type="match status" value="1"/>
</dbReference>
<dbReference type="FunFam" id="3.40.50.720:FF:000047">
    <property type="entry name" value="NADP-dependent L-serine/L-allo-threonine dehydrogenase"/>
    <property type="match status" value="1"/>
</dbReference>
<dbReference type="PANTHER" id="PTHR43115:SF4">
    <property type="entry name" value="DEHYDROGENASE_REDUCTASE SDR FAMILY MEMBER 11"/>
    <property type="match status" value="1"/>
</dbReference>
<reference evidence="5 6" key="1">
    <citation type="submission" date="2016-11" db="EMBL/GenBank/DDBJ databases">
        <title>Gramella sp. LPB0144 isolated from marine environment.</title>
        <authorList>
            <person name="Kim E."/>
            <person name="Yi H."/>
        </authorList>
    </citation>
    <scope>NUCLEOTIDE SEQUENCE [LARGE SCALE GENOMIC DNA]</scope>
    <source>
        <strain evidence="5 6">LPB0144</strain>
    </source>
</reference>
<proteinExistence type="inferred from homology"/>
<dbReference type="PRINTS" id="PR00080">
    <property type="entry name" value="SDRFAMILY"/>
</dbReference>
<evidence type="ECO:0000256" key="2">
    <source>
        <dbReference type="ARBA" id="ARBA00023002"/>
    </source>
</evidence>
<evidence type="ECO:0000256" key="3">
    <source>
        <dbReference type="RuleBase" id="RU000363"/>
    </source>
</evidence>
<evidence type="ECO:0000256" key="1">
    <source>
        <dbReference type="ARBA" id="ARBA00006484"/>
    </source>
</evidence>
<comment type="similarity">
    <text evidence="1 3">Belongs to the short-chain dehydrogenases/reductases (SDR) family.</text>
</comment>
<protein>
    <submittedName>
        <fullName evidence="5">Oxidoreductase</fullName>
    </submittedName>
</protein>
<evidence type="ECO:0000313" key="5">
    <source>
        <dbReference type="EMBL" id="APG59605.1"/>
    </source>
</evidence>
<dbReference type="InterPro" id="IPR002347">
    <property type="entry name" value="SDR_fam"/>
</dbReference>
<feature type="domain" description="Ketoreductase" evidence="4">
    <location>
        <begin position="6"/>
        <end position="187"/>
    </location>
</feature>
<dbReference type="SUPFAM" id="SSF51735">
    <property type="entry name" value="NAD(P)-binding Rossmann-fold domains"/>
    <property type="match status" value="1"/>
</dbReference>
<dbReference type="Pfam" id="PF00106">
    <property type="entry name" value="adh_short"/>
    <property type="match status" value="1"/>
</dbReference>
<sequence>MSIEGKTIIITGASSGIGEATALKLSKEGANVVLTARREDKLNELKAKIDEQKAGKALVVPGDVTNKKDLENLVDKTKKEFENVDGLINNAGLMPLSYVKNLHTEEWDKMVDVNVKGVMNGVAAVLPTMMDQKSGNIINISSSAGRKIYPGGAVYCATKAAVKMFSEGLRQELAPKYNINVTSIEPGFVETELTQSITDDEIKESLLSNFEEMTPLQAEDIAESIYYTLAQPKRANINDIYIMPTEQEQ</sequence>
<dbReference type="PIRSF" id="PIRSF000126">
    <property type="entry name" value="11-beta-HSD1"/>
    <property type="match status" value="1"/>
</dbReference>
<dbReference type="AlphaFoldDB" id="A0A1L3J3A1"/>
<gene>
    <name evidence="5" type="ORF">LPB144_03905</name>
</gene>
<dbReference type="RefSeq" id="WP_072552259.1">
    <property type="nucleotide sequence ID" value="NZ_CP018153.1"/>
</dbReference>
<dbReference type="KEGG" id="grl:LPB144_03905"/>
<evidence type="ECO:0000259" key="4">
    <source>
        <dbReference type="SMART" id="SM00822"/>
    </source>
</evidence>
<dbReference type="SMART" id="SM00822">
    <property type="entry name" value="PKS_KR"/>
    <property type="match status" value="1"/>
</dbReference>
<dbReference type="PROSITE" id="PS00061">
    <property type="entry name" value="ADH_SHORT"/>
    <property type="match status" value="1"/>
</dbReference>
<accession>A0A1L3J3A1</accession>
<dbReference type="InterPro" id="IPR057326">
    <property type="entry name" value="KR_dom"/>
</dbReference>
<keyword evidence="6" id="KW-1185">Reference proteome</keyword>
<dbReference type="PRINTS" id="PR00081">
    <property type="entry name" value="GDHRDH"/>
</dbReference>
<dbReference type="STRING" id="1913577.LPB144_03905"/>
<dbReference type="GO" id="GO:0016616">
    <property type="term" value="F:oxidoreductase activity, acting on the CH-OH group of donors, NAD or NADP as acceptor"/>
    <property type="evidence" value="ECO:0007669"/>
    <property type="project" value="UniProtKB-ARBA"/>
</dbReference>
<dbReference type="InterPro" id="IPR020904">
    <property type="entry name" value="Sc_DH/Rdtase_CS"/>
</dbReference>
<dbReference type="Proteomes" id="UP000182510">
    <property type="component" value="Chromosome"/>
</dbReference>
<dbReference type="OrthoDB" id="9775296at2"/>
<organism evidence="5 6">
    <name type="scientific">Christiangramia salexigens</name>
    <dbReference type="NCBI Taxonomy" id="1913577"/>
    <lineage>
        <taxon>Bacteria</taxon>
        <taxon>Pseudomonadati</taxon>
        <taxon>Bacteroidota</taxon>
        <taxon>Flavobacteriia</taxon>
        <taxon>Flavobacteriales</taxon>
        <taxon>Flavobacteriaceae</taxon>
        <taxon>Christiangramia</taxon>
    </lineage>
</organism>
<dbReference type="EMBL" id="CP018153">
    <property type="protein sequence ID" value="APG59605.1"/>
    <property type="molecule type" value="Genomic_DNA"/>
</dbReference>
<name>A0A1L3J3A1_9FLAO</name>
<evidence type="ECO:0000313" key="6">
    <source>
        <dbReference type="Proteomes" id="UP000182510"/>
    </source>
</evidence>
<keyword evidence="2" id="KW-0560">Oxidoreductase</keyword>
<dbReference type="PANTHER" id="PTHR43115">
    <property type="entry name" value="DEHYDROGENASE/REDUCTASE SDR FAMILY MEMBER 11"/>
    <property type="match status" value="1"/>
</dbReference>
<dbReference type="InterPro" id="IPR036291">
    <property type="entry name" value="NAD(P)-bd_dom_sf"/>
</dbReference>